<dbReference type="Proteomes" id="UP001165960">
    <property type="component" value="Unassembled WGS sequence"/>
</dbReference>
<proteinExistence type="predicted"/>
<sequence length="966" mass="110066">MFWLVVLCGVWGRFEVKHTKSGIRYRQLARGVHKLAEDNREYRLLRLNNHMEVLVGQDLLYSKALAVMDVAVGMQDEPPELRGLSHLCEHMLSTGSGKYPDANEYTWVMDMFNANVQFINSNAGAYNAHTFYERTVYHFSVNSEALAGALDRFSGMFISPRFDRDSIAAEVRAVDSEFSSNLYNDAYRMNMARRAAEGLNHSYNRHFGGNNRTLSLNTGGLRKQLVRFFKAKYSAHRMRLVVIGRDPLNELIELIVPLFHHVPHVKPTLEPQEQQLQNNPTAIQCSTIKDTNILFLRFKLRTLNVLASMKPHDYVAYILCQSSQGSVLALLKDNMWAINIECSVSETYATFSFFDITLKLTPQGRTKVVQIIEILFQKIKLIKEFGINKEYFNELSVISLMRWIFLQKEKPLDHARAIAASMHLNFPRRQILNYNLPYNYDAQAISQLLKQFSKDNLSVMLGYRDSPANLTEPIYNTGYSYLDISNLAPPSSLERNPTLTLPPRNKFIVDSFFPKRSDLNHSPKQLITNDSGELWALATQSNSPKSIAVVSLISANPTQLSQATILHLMAKIIMESLDEINFHLSSAGYSYHIAANGNRFTIRAKGFQHKLNILFADILTHAFRVSVERDVFEMFRQAEITRLENLNKEPPSKQALEAFSYALGDTAWTHEEVIVVTKGITFQQLDGYMATFFQQSALLIYLQGNINSTDARNFFVDIFSQLKMDIVALPPAPKFRLPASLIPGTSSVHRFPISDEKELHSGLVFYLHIFNEASFRQEALVRLAHFFLEKSFSYQARNVEKLGYKYSAKLHHSHGHGGLKITIQGESDPAYAEQAVERILHRLKTQINAFPPNLFLSSVNALRQSLLVRRTDDREANYNWDRIITSAPSFDKNAVMNITLHTTSQEDLLAFMDQYILHSAPKRTKLSIHAISHAVMNRPDQQALSQCGTLIPDLVAWRSINYTSDN</sequence>
<evidence type="ECO:0000313" key="2">
    <source>
        <dbReference type="Proteomes" id="UP001165960"/>
    </source>
</evidence>
<evidence type="ECO:0000313" key="1">
    <source>
        <dbReference type="EMBL" id="KAJ9053878.1"/>
    </source>
</evidence>
<protein>
    <submittedName>
        <fullName evidence="1">Metalloprotease, variant 2</fullName>
        <ecNumber evidence="1">3.4.24.56</ecNumber>
    </submittedName>
</protein>
<accession>A0ACC2RV28</accession>
<dbReference type="EC" id="3.4.24.56" evidence="1"/>
<reference evidence="1" key="1">
    <citation type="submission" date="2022-04" db="EMBL/GenBank/DDBJ databases">
        <title>Genome of the entomopathogenic fungus Entomophthora muscae.</title>
        <authorList>
            <person name="Elya C."/>
            <person name="Lovett B.R."/>
            <person name="Lee E."/>
            <person name="Macias A.M."/>
            <person name="Hajek A.E."/>
            <person name="De Bivort B.L."/>
            <person name="Kasson M.T."/>
            <person name="De Fine Licht H.H."/>
            <person name="Stajich J.E."/>
        </authorList>
    </citation>
    <scope>NUCLEOTIDE SEQUENCE</scope>
    <source>
        <strain evidence="1">Berkeley</strain>
    </source>
</reference>
<keyword evidence="1" id="KW-0645">Protease</keyword>
<dbReference type="EMBL" id="QTSX02006483">
    <property type="protein sequence ID" value="KAJ9053878.1"/>
    <property type="molecule type" value="Genomic_DNA"/>
</dbReference>
<organism evidence="1 2">
    <name type="scientific">Entomophthora muscae</name>
    <dbReference type="NCBI Taxonomy" id="34485"/>
    <lineage>
        <taxon>Eukaryota</taxon>
        <taxon>Fungi</taxon>
        <taxon>Fungi incertae sedis</taxon>
        <taxon>Zoopagomycota</taxon>
        <taxon>Entomophthoromycotina</taxon>
        <taxon>Entomophthoromycetes</taxon>
        <taxon>Entomophthorales</taxon>
        <taxon>Entomophthoraceae</taxon>
        <taxon>Entomophthora</taxon>
    </lineage>
</organism>
<keyword evidence="2" id="KW-1185">Reference proteome</keyword>
<comment type="caution">
    <text evidence="1">The sequence shown here is derived from an EMBL/GenBank/DDBJ whole genome shotgun (WGS) entry which is preliminary data.</text>
</comment>
<gene>
    <name evidence="1" type="primary">STE23_37</name>
    <name evidence="1" type="ORF">DSO57_1020186</name>
</gene>
<name>A0ACC2RV28_9FUNG</name>
<keyword evidence="1" id="KW-0482">Metalloprotease</keyword>
<keyword evidence="1" id="KW-0378">Hydrolase</keyword>